<dbReference type="EMBL" id="JACHDB010000001">
    <property type="protein sequence ID" value="MBB5430834.1"/>
    <property type="molecule type" value="Genomic_DNA"/>
</dbReference>
<reference evidence="2 3" key="1">
    <citation type="submission" date="2020-08" db="EMBL/GenBank/DDBJ databases">
        <title>Sequencing the genomes of 1000 actinobacteria strains.</title>
        <authorList>
            <person name="Klenk H.-P."/>
        </authorList>
    </citation>
    <scope>NUCLEOTIDE SEQUENCE [LARGE SCALE GENOMIC DNA]</scope>
    <source>
        <strain evidence="2 3">DSM 44551</strain>
    </source>
</reference>
<gene>
    <name evidence="2" type="ORF">HDA36_000918</name>
</gene>
<comment type="caution">
    <text evidence="2">The sequence shown here is derived from an EMBL/GenBank/DDBJ whole genome shotgun (WGS) entry which is preliminary data.</text>
</comment>
<protein>
    <submittedName>
        <fullName evidence="2">Uncharacterized protein</fullName>
    </submittedName>
</protein>
<dbReference type="Proteomes" id="UP000572635">
    <property type="component" value="Unassembled WGS sequence"/>
</dbReference>
<evidence type="ECO:0000313" key="2">
    <source>
        <dbReference type="EMBL" id="MBB5430834.1"/>
    </source>
</evidence>
<dbReference type="RefSeq" id="WP_184389006.1">
    <property type="nucleotide sequence ID" value="NZ_BAAAJD010000057.1"/>
</dbReference>
<dbReference type="AlphaFoldDB" id="A0A7W8QIG4"/>
<proteinExistence type="predicted"/>
<feature type="region of interest" description="Disordered" evidence="1">
    <location>
        <begin position="46"/>
        <end position="67"/>
    </location>
</feature>
<keyword evidence="3" id="KW-1185">Reference proteome</keyword>
<evidence type="ECO:0000313" key="3">
    <source>
        <dbReference type="Proteomes" id="UP000572635"/>
    </source>
</evidence>
<sequence length="67" mass="7393">MRWWKAIGLAGLAGVAATGVIVVRAERRRRAYTPDEVRDRLRSRFAEAVESAPERPEADRAGKSAAD</sequence>
<organism evidence="2 3">
    <name type="scientific">Nocardiopsis composta</name>
    <dbReference type="NCBI Taxonomy" id="157465"/>
    <lineage>
        <taxon>Bacteria</taxon>
        <taxon>Bacillati</taxon>
        <taxon>Actinomycetota</taxon>
        <taxon>Actinomycetes</taxon>
        <taxon>Streptosporangiales</taxon>
        <taxon>Nocardiopsidaceae</taxon>
        <taxon>Nocardiopsis</taxon>
    </lineage>
</organism>
<evidence type="ECO:0000256" key="1">
    <source>
        <dbReference type="SAM" id="MobiDB-lite"/>
    </source>
</evidence>
<accession>A0A7W8QIG4</accession>
<name>A0A7W8QIG4_9ACTN</name>